<comment type="caution">
    <text evidence="2">The sequence shown here is derived from an EMBL/GenBank/DDBJ whole genome shotgun (WGS) entry which is preliminary data.</text>
</comment>
<evidence type="ECO:0000313" key="2">
    <source>
        <dbReference type="EMBL" id="KAJ1181825.1"/>
    </source>
</evidence>
<organism evidence="2 3">
    <name type="scientific">Pleurodeles waltl</name>
    <name type="common">Iberian ribbed newt</name>
    <dbReference type="NCBI Taxonomy" id="8319"/>
    <lineage>
        <taxon>Eukaryota</taxon>
        <taxon>Metazoa</taxon>
        <taxon>Chordata</taxon>
        <taxon>Craniata</taxon>
        <taxon>Vertebrata</taxon>
        <taxon>Euteleostomi</taxon>
        <taxon>Amphibia</taxon>
        <taxon>Batrachia</taxon>
        <taxon>Caudata</taxon>
        <taxon>Salamandroidea</taxon>
        <taxon>Salamandridae</taxon>
        <taxon>Pleurodelinae</taxon>
        <taxon>Pleurodeles</taxon>
    </lineage>
</organism>
<reference evidence="2" key="1">
    <citation type="journal article" date="2022" name="bioRxiv">
        <title>Sequencing and chromosome-scale assembly of the giantPleurodeles waltlgenome.</title>
        <authorList>
            <person name="Brown T."/>
            <person name="Elewa A."/>
            <person name="Iarovenko S."/>
            <person name="Subramanian E."/>
            <person name="Araus A.J."/>
            <person name="Petzold A."/>
            <person name="Susuki M."/>
            <person name="Suzuki K.-i.T."/>
            <person name="Hayashi T."/>
            <person name="Toyoda A."/>
            <person name="Oliveira C."/>
            <person name="Osipova E."/>
            <person name="Leigh N.D."/>
            <person name="Simon A."/>
            <person name="Yun M.H."/>
        </authorList>
    </citation>
    <scope>NUCLEOTIDE SEQUENCE</scope>
    <source>
        <strain evidence="2">20211129_DDA</strain>
        <tissue evidence="2">Liver</tissue>
    </source>
</reference>
<sequence>MSAPLCRPQQDRQTASPDKHNIDLARPGQLHQTAPPLPTLQPLTPNCSFDSGVGYVMSRLPQKKLY</sequence>
<keyword evidence="3" id="KW-1185">Reference proteome</keyword>
<evidence type="ECO:0000313" key="3">
    <source>
        <dbReference type="Proteomes" id="UP001066276"/>
    </source>
</evidence>
<evidence type="ECO:0000256" key="1">
    <source>
        <dbReference type="SAM" id="MobiDB-lite"/>
    </source>
</evidence>
<proteinExistence type="predicted"/>
<protein>
    <submittedName>
        <fullName evidence="2">Uncharacterized protein</fullName>
    </submittedName>
</protein>
<accession>A0AAV7TYI7</accession>
<feature type="region of interest" description="Disordered" evidence="1">
    <location>
        <begin position="1"/>
        <end position="23"/>
    </location>
</feature>
<dbReference type="AlphaFoldDB" id="A0AAV7TYI7"/>
<gene>
    <name evidence="2" type="ORF">NDU88_007024</name>
</gene>
<name>A0AAV7TYI7_PLEWA</name>
<dbReference type="Proteomes" id="UP001066276">
    <property type="component" value="Chromosome 3_2"/>
</dbReference>
<dbReference type="EMBL" id="JANPWB010000006">
    <property type="protein sequence ID" value="KAJ1181825.1"/>
    <property type="molecule type" value="Genomic_DNA"/>
</dbReference>